<feature type="domain" description="HTH lysR-type" evidence="5">
    <location>
        <begin position="5"/>
        <end position="62"/>
    </location>
</feature>
<dbReference type="PROSITE" id="PS50931">
    <property type="entry name" value="HTH_LYSR"/>
    <property type="match status" value="1"/>
</dbReference>
<dbReference type="SUPFAM" id="SSF53850">
    <property type="entry name" value="Periplasmic binding protein-like II"/>
    <property type="match status" value="1"/>
</dbReference>
<dbReference type="InterPro" id="IPR050950">
    <property type="entry name" value="HTH-type_LysR_regulators"/>
</dbReference>
<dbReference type="GO" id="GO:0003677">
    <property type="term" value="F:DNA binding"/>
    <property type="evidence" value="ECO:0007669"/>
    <property type="project" value="UniProtKB-KW"/>
</dbReference>
<dbReference type="GO" id="GO:0003700">
    <property type="term" value="F:DNA-binding transcription factor activity"/>
    <property type="evidence" value="ECO:0007669"/>
    <property type="project" value="InterPro"/>
</dbReference>
<proteinExistence type="inferred from homology"/>
<gene>
    <name evidence="6" type="ORF">LMG32879_001186</name>
</gene>
<name>A0AA35Y304_9PROT</name>
<evidence type="ECO:0000259" key="5">
    <source>
        <dbReference type="PROSITE" id="PS50931"/>
    </source>
</evidence>
<dbReference type="InterPro" id="IPR036388">
    <property type="entry name" value="WH-like_DNA-bd_sf"/>
</dbReference>
<dbReference type="InterPro" id="IPR000847">
    <property type="entry name" value="LysR_HTH_N"/>
</dbReference>
<evidence type="ECO:0000313" key="6">
    <source>
        <dbReference type="EMBL" id="CAI9120354.1"/>
    </source>
</evidence>
<evidence type="ECO:0000256" key="2">
    <source>
        <dbReference type="ARBA" id="ARBA00023015"/>
    </source>
</evidence>
<comment type="similarity">
    <text evidence="1">Belongs to the LysR transcriptional regulatory family.</text>
</comment>
<dbReference type="Gene3D" id="3.40.190.290">
    <property type="match status" value="1"/>
</dbReference>
<organism evidence="6 7">
    <name type="scientific">Brytella acorum</name>
    <dbReference type="NCBI Taxonomy" id="2959299"/>
    <lineage>
        <taxon>Bacteria</taxon>
        <taxon>Pseudomonadati</taxon>
        <taxon>Pseudomonadota</taxon>
        <taxon>Alphaproteobacteria</taxon>
        <taxon>Acetobacterales</taxon>
        <taxon>Acetobacteraceae</taxon>
        <taxon>Brytella</taxon>
    </lineage>
</organism>
<accession>A0AA35Y304</accession>
<comment type="caution">
    <text evidence="6">The sequence shown here is derived from an EMBL/GenBank/DDBJ whole genome shotgun (WGS) entry which is preliminary data.</text>
</comment>
<dbReference type="Gene3D" id="1.10.10.10">
    <property type="entry name" value="Winged helix-like DNA-binding domain superfamily/Winged helix DNA-binding domain"/>
    <property type="match status" value="1"/>
</dbReference>
<keyword evidence="4" id="KW-0804">Transcription</keyword>
<dbReference type="Pfam" id="PF00126">
    <property type="entry name" value="HTH_1"/>
    <property type="match status" value="1"/>
</dbReference>
<dbReference type="PANTHER" id="PTHR30419">
    <property type="entry name" value="HTH-TYPE TRANSCRIPTIONAL REGULATOR YBHD"/>
    <property type="match status" value="1"/>
</dbReference>
<dbReference type="GO" id="GO:0005829">
    <property type="term" value="C:cytosol"/>
    <property type="evidence" value="ECO:0007669"/>
    <property type="project" value="TreeGrafter"/>
</dbReference>
<dbReference type="InterPro" id="IPR005119">
    <property type="entry name" value="LysR_subst-bd"/>
</dbReference>
<dbReference type="EMBL" id="CATKSH010000005">
    <property type="protein sequence ID" value="CAI9120354.1"/>
    <property type="molecule type" value="Genomic_DNA"/>
</dbReference>
<protein>
    <submittedName>
        <fullName evidence="6">LysR substrate-binding domain-containing protein</fullName>
    </submittedName>
</protein>
<evidence type="ECO:0000313" key="7">
    <source>
        <dbReference type="Proteomes" id="UP001176960"/>
    </source>
</evidence>
<evidence type="ECO:0000256" key="1">
    <source>
        <dbReference type="ARBA" id="ARBA00009437"/>
    </source>
</evidence>
<dbReference type="SUPFAM" id="SSF46785">
    <property type="entry name" value="Winged helix' DNA-binding domain"/>
    <property type="match status" value="1"/>
</dbReference>
<dbReference type="RefSeq" id="WP_289842591.1">
    <property type="nucleotide sequence ID" value="NZ_CATKSH010000005.1"/>
</dbReference>
<evidence type="ECO:0000256" key="4">
    <source>
        <dbReference type="ARBA" id="ARBA00023163"/>
    </source>
</evidence>
<keyword evidence="7" id="KW-1185">Reference proteome</keyword>
<keyword evidence="3" id="KW-0238">DNA-binding</keyword>
<dbReference type="InterPro" id="IPR036390">
    <property type="entry name" value="WH_DNA-bd_sf"/>
</dbReference>
<sequence>MERRIKLQHLRLLAALARFPALHRAATEIGVSQPAASKLLADLEYAVRHILFERRGRTLIPNTLGTVLTHRAQAMLRELEQASDELSALIDGRRGRVTIGAIDGPTVNYLADVLAAMRARFPLIEMEVETGSSQQLFESLSRGEIEVMFGRVIPAFNPDAFSYREIEMERFAIVGRKDHPQANAGPLDAEALQKFDWVIQNRGSTLRLWFEAIFSGTDLPLPGHIVNTNSLLMTLAYLQRSDALSVISEAVALQQAACGQLSIIPVTLDLGGAAYGLIRPRHRPVSPALSSFLETCEQHLVASSIAAPALSPTRSSTQQSSELFA</sequence>
<dbReference type="AlphaFoldDB" id="A0AA35Y304"/>
<reference evidence="6" key="1">
    <citation type="submission" date="2023-03" db="EMBL/GenBank/DDBJ databases">
        <authorList>
            <person name="Cleenwerck I."/>
        </authorList>
    </citation>
    <scope>NUCLEOTIDE SEQUENCE</scope>
    <source>
        <strain evidence="6">LMG 32879</strain>
    </source>
</reference>
<dbReference type="Pfam" id="PF03466">
    <property type="entry name" value="LysR_substrate"/>
    <property type="match status" value="1"/>
</dbReference>
<evidence type="ECO:0000256" key="3">
    <source>
        <dbReference type="ARBA" id="ARBA00023125"/>
    </source>
</evidence>
<keyword evidence="2" id="KW-0805">Transcription regulation</keyword>
<dbReference type="Proteomes" id="UP001176960">
    <property type="component" value="Unassembled WGS sequence"/>
</dbReference>
<dbReference type="PANTHER" id="PTHR30419:SF8">
    <property type="entry name" value="NITROGEN ASSIMILATION TRANSCRIPTIONAL ACTIVATOR-RELATED"/>
    <property type="match status" value="1"/>
</dbReference>